<accession>A0A4R3KN55</accession>
<protein>
    <submittedName>
        <fullName evidence="1">Uncharacterized protein</fullName>
    </submittedName>
</protein>
<dbReference type="AlphaFoldDB" id="A0A4R3KN55"/>
<reference evidence="1 2" key="1">
    <citation type="submission" date="2019-03" db="EMBL/GenBank/DDBJ databases">
        <title>Genomic Encyclopedia of Type Strains, Phase IV (KMG-IV): sequencing the most valuable type-strain genomes for metagenomic binning, comparative biology and taxonomic classification.</title>
        <authorList>
            <person name="Goeker M."/>
        </authorList>
    </citation>
    <scope>NUCLEOTIDE SEQUENCE [LARGE SCALE GENOMIC DNA]</scope>
    <source>
        <strain evidence="1 2">DSM 26752</strain>
    </source>
</reference>
<sequence length="166" mass="19818">MSNIIYFQPKEQRNSLNKMIFKLIPRNSSETYKADVAEKVLTEELYIYYLALVLVHKAYHLVPERHQVNIKKLINLGILDELAIITEYNLTNSYVTSEGEFMCNGIEFELPEGYIARLRVMDQEGNIYVEAFNGHRRRIYEFIYYKSGYRNIWQRVDDKIEKIIDY</sequence>
<comment type="caution">
    <text evidence="1">The sequence shown here is derived from an EMBL/GenBank/DDBJ whole genome shotgun (WGS) entry which is preliminary data.</text>
</comment>
<dbReference type="EMBL" id="SMAE01000021">
    <property type="protein sequence ID" value="TCS85547.1"/>
    <property type="molecule type" value="Genomic_DNA"/>
</dbReference>
<organism evidence="1 2">
    <name type="scientific">Keratinibaculum paraultunense</name>
    <dbReference type="NCBI Taxonomy" id="1278232"/>
    <lineage>
        <taxon>Bacteria</taxon>
        <taxon>Bacillati</taxon>
        <taxon>Bacillota</taxon>
        <taxon>Tissierellia</taxon>
        <taxon>Tissierellales</taxon>
        <taxon>Tepidimicrobiaceae</taxon>
        <taxon>Keratinibaculum</taxon>
    </lineage>
</organism>
<proteinExistence type="predicted"/>
<evidence type="ECO:0000313" key="2">
    <source>
        <dbReference type="Proteomes" id="UP000294567"/>
    </source>
</evidence>
<dbReference type="RefSeq" id="WP_132029713.1">
    <property type="nucleotide sequence ID" value="NZ_CP068564.1"/>
</dbReference>
<keyword evidence="2" id="KW-1185">Reference proteome</keyword>
<gene>
    <name evidence="1" type="ORF">EDD65_1212</name>
</gene>
<name>A0A4R3KN55_9FIRM</name>
<dbReference type="Proteomes" id="UP000294567">
    <property type="component" value="Unassembled WGS sequence"/>
</dbReference>
<evidence type="ECO:0000313" key="1">
    <source>
        <dbReference type="EMBL" id="TCS85547.1"/>
    </source>
</evidence>